<dbReference type="EMBL" id="FOAS01000001">
    <property type="protein sequence ID" value="SEK26588.1"/>
    <property type="molecule type" value="Genomic_DNA"/>
</dbReference>
<evidence type="ECO:0000313" key="3">
    <source>
        <dbReference type="Proteomes" id="UP000185766"/>
    </source>
</evidence>
<reference evidence="2 3" key="1">
    <citation type="submission" date="2016-10" db="EMBL/GenBank/DDBJ databases">
        <authorList>
            <person name="de Groot N.N."/>
        </authorList>
    </citation>
    <scope>NUCLEOTIDE SEQUENCE [LARGE SCALE GENOMIC DNA]</scope>
    <source>
        <strain evidence="2 3">JCM 19513</strain>
    </source>
</reference>
<gene>
    <name evidence="2" type="ORF">SAMN05216214_101259</name>
</gene>
<organism evidence="2 3">
    <name type="scientific">Atopomonas hussainii</name>
    <dbReference type="NCBI Taxonomy" id="1429083"/>
    <lineage>
        <taxon>Bacteria</taxon>
        <taxon>Pseudomonadati</taxon>
        <taxon>Pseudomonadota</taxon>
        <taxon>Gammaproteobacteria</taxon>
        <taxon>Pseudomonadales</taxon>
        <taxon>Pseudomonadaceae</taxon>
        <taxon>Atopomonas</taxon>
    </lineage>
</organism>
<keyword evidence="3" id="KW-1185">Reference proteome</keyword>
<sequence length="291" mass="32891">MAGDTLLRLQRSPAMTGLYARALLHKADGQAPLPELAIELDDQRVDVRHVQHYRHICGFTGQGPLPVSYPHMLAFPLHLALMTDKAFPFPLLGLVHVSNRIEQLRPLWPRENLRVRCYLGELRPHAKGQTFSIHSEIWSGRECCWRSESVNLFRGKPASGPQAVKQPVVDDALEGLQETTRWDLPGSLGRAYGRISGDLNPIHLHPLSAKLFGFERHIAHGMWLKARTLAKLLPVEERRAVQVAVEFKRPVFLPAELSLREAKRNEHKTAFALYSADGAELHLQGQLDYLR</sequence>
<dbReference type="PANTHER" id="PTHR43841">
    <property type="entry name" value="3-HYDROXYACYL-THIOESTER DEHYDRATASE HTDX-RELATED"/>
    <property type="match status" value="1"/>
</dbReference>
<dbReference type="AlphaFoldDB" id="A0A1H7FKU8"/>
<dbReference type="SUPFAM" id="SSF54637">
    <property type="entry name" value="Thioesterase/thiol ester dehydrase-isomerase"/>
    <property type="match status" value="2"/>
</dbReference>
<name>A0A1H7FKU8_9GAMM</name>
<protein>
    <submittedName>
        <fullName evidence="2">Acyl dehydratase</fullName>
    </submittedName>
</protein>
<dbReference type="STRING" id="1429083.GCA_001885685_02303"/>
<evidence type="ECO:0000313" key="2">
    <source>
        <dbReference type="EMBL" id="SEK26588.1"/>
    </source>
</evidence>
<accession>A0A1H7FKU8</accession>
<dbReference type="Proteomes" id="UP000185766">
    <property type="component" value="Unassembled WGS sequence"/>
</dbReference>
<evidence type="ECO:0000259" key="1">
    <source>
        <dbReference type="Pfam" id="PF01575"/>
    </source>
</evidence>
<proteinExistence type="predicted"/>
<dbReference type="RefSeq" id="WP_071871517.1">
    <property type="nucleotide sequence ID" value="NZ_FOAS01000001.1"/>
</dbReference>
<dbReference type="Gene3D" id="3.10.129.10">
    <property type="entry name" value="Hotdog Thioesterase"/>
    <property type="match status" value="1"/>
</dbReference>
<dbReference type="PANTHER" id="PTHR43841:SF1">
    <property type="entry name" value="3-HYDROXYACYL-THIOESTER DEHYDRATASE X"/>
    <property type="match status" value="1"/>
</dbReference>
<dbReference type="OrthoDB" id="9774179at2"/>
<feature type="domain" description="MaoC-like" evidence="1">
    <location>
        <begin position="191"/>
        <end position="265"/>
    </location>
</feature>
<dbReference type="Pfam" id="PF01575">
    <property type="entry name" value="MaoC_dehydratas"/>
    <property type="match status" value="1"/>
</dbReference>
<dbReference type="InterPro" id="IPR002539">
    <property type="entry name" value="MaoC-like_dom"/>
</dbReference>
<dbReference type="InterPro" id="IPR029069">
    <property type="entry name" value="HotDog_dom_sf"/>
</dbReference>